<evidence type="ECO:0000256" key="1">
    <source>
        <dbReference type="ARBA" id="ARBA00008348"/>
    </source>
</evidence>
<dbReference type="PANTHER" id="PTHR47683:SF2">
    <property type="entry name" value="RNA-BINDING S4 DOMAIN-CONTAINING PROTEIN"/>
    <property type="match status" value="1"/>
</dbReference>
<dbReference type="InterPro" id="IPR036986">
    <property type="entry name" value="S4_RNA-bd_sf"/>
</dbReference>
<keyword evidence="3" id="KW-0694">RNA-binding</keyword>
<evidence type="ECO:0000259" key="6">
    <source>
        <dbReference type="SMART" id="SM00363"/>
    </source>
</evidence>
<dbReference type="Gene3D" id="3.10.290.10">
    <property type="entry name" value="RNA-binding S4 domain"/>
    <property type="match status" value="1"/>
</dbReference>
<dbReference type="InterPro" id="IPR042092">
    <property type="entry name" value="PsdUridine_s_RsuA/RluB/E/F_cat"/>
</dbReference>
<dbReference type="RefSeq" id="WP_308350681.1">
    <property type="nucleotide sequence ID" value="NZ_CP129971.1"/>
</dbReference>
<proteinExistence type="inferred from homology"/>
<dbReference type="InterPro" id="IPR002942">
    <property type="entry name" value="S4_RNA-bd"/>
</dbReference>
<evidence type="ECO:0000256" key="4">
    <source>
        <dbReference type="RuleBase" id="RU003887"/>
    </source>
</evidence>
<organism evidence="7 8">
    <name type="scientific">Marivirga salinarum</name>
    <dbReference type="NCBI Taxonomy" id="3059078"/>
    <lineage>
        <taxon>Bacteria</taxon>
        <taxon>Pseudomonadati</taxon>
        <taxon>Bacteroidota</taxon>
        <taxon>Cytophagia</taxon>
        <taxon>Cytophagales</taxon>
        <taxon>Marivirgaceae</taxon>
        <taxon>Marivirga</taxon>
    </lineage>
</organism>
<dbReference type="InterPro" id="IPR006145">
    <property type="entry name" value="PsdUridine_synth_RsuA/RluA"/>
</dbReference>
<accession>A0AA51NE90</accession>
<dbReference type="SUPFAM" id="SSF55120">
    <property type="entry name" value="Pseudouridine synthase"/>
    <property type="match status" value="1"/>
</dbReference>
<dbReference type="PANTHER" id="PTHR47683">
    <property type="entry name" value="PSEUDOURIDINE SYNTHASE FAMILY PROTEIN-RELATED"/>
    <property type="match status" value="1"/>
</dbReference>
<dbReference type="GO" id="GO:0120159">
    <property type="term" value="F:rRNA pseudouridine synthase activity"/>
    <property type="evidence" value="ECO:0007669"/>
    <property type="project" value="UniProtKB-ARBA"/>
</dbReference>
<dbReference type="AlphaFoldDB" id="A0AA51NE90"/>
<keyword evidence="8" id="KW-1185">Reference proteome</keyword>
<dbReference type="SMART" id="SM00363">
    <property type="entry name" value="S4"/>
    <property type="match status" value="1"/>
</dbReference>
<reference evidence="7 8" key="1">
    <citation type="submission" date="2023-08" db="EMBL/GenBank/DDBJ databases">
        <title>Comparative genomics and taxonomic characterization of three novel marine species of genus Marivirga.</title>
        <authorList>
            <person name="Muhammad N."/>
            <person name="Kim S.-G."/>
        </authorList>
    </citation>
    <scope>NUCLEOTIDE SEQUENCE [LARGE SCALE GENOMIC DNA]</scope>
    <source>
        <strain evidence="7 8">BDSF4-3</strain>
    </source>
</reference>
<dbReference type="CDD" id="cd02870">
    <property type="entry name" value="PseudoU_synth_RsuA_like"/>
    <property type="match status" value="1"/>
</dbReference>
<dbReference type="InterPro" id="IPR020103">
    <property type="entry name" value="PsdUridine_synth_cat_dom_sf"/>
</dbReference>
<dbReference type="Gene3D" id="3.30.70.1560">
    <property type="entry name" value="Alpha-L RNA-binding motif"/>
    <property type="match status" value="1"/>
</dbReference>
<dbReference type="NCBIfam" id="TIGR00093">
    <property type="entry name" value="pseudouridine synthase"/>
    <property type="match status" value="1"/>
</dbReference>
<dbReference type="InterPro" id="IPR000748">
    <property type="entry name" value="PsdUridine_synth_RsuA/RluB/E/F"/>
</dbReference>
<evidence type="ECO:0000313" key="7">
    <source>
        <dbReference type="EMBL" id="WMN12520.1"/>
    </source>
</evidence>
<sequence>MHNKKSPKGQKPQKPHKSHQVKKFSNQRKAETPDYDIKKLKSAETKEKELKEGIRLNKFIANAGICSRREADTHIADGKVKVNNKVVTELGFKVKPMDDVAFEGKPIKREKLVYVLLNKPKGFITTMDDPKGRKTVMDLISSAGDERIYPVGRLDRNTTGLLLFTNDGELAKKLTHPKHKIKKIYQVELDKPITEEDFLKIEEGVTLEDGEVKVDNVAILTPDAKTIGMEIRMGRNRIVRRTFEHLGYDVVKLDRTTFAGLTKKDLARGKWRFLKEKEVINLKHLR</sequence>
<dbReference type="CDD" id="cd00165">
    <property type="entry name" value="S4"/>
    <property type="match status" value="1"/>
</dbReference>
<gene>
    <name evidence="7" type="ORF">QYS49_33850</name>
</gene>
<feature type="region of interest" description="Disordered" evidence="5">
    <location>
        <begin position="1"/>
        <end position="39"/>
    </location>
</feature>
<name>A0AA51NE90_9BACT</name>
<dbReference type="Gene3D" id="3.30.70.580">
    <property type="entry name" value="Pseudouridine synthase I, catalytic domain, N-terminal subdomain"/>
    <property type="match status" value="1"/>
</dbReference>
<dbReference type="SUPFAM" id="SSF55174">
    <property type="entry name" value="Alpha-L RNA-binding motif"/>
    <property type="match status" value="1"/>
</dbReference>
<dbReference type="Pfam" id="PF00849">
    <property type="entry name" value="PseudoU_synth_2"/>
    <property type="match status" value="1"/>
</dbReference>
<dbReference type="Pfam" id="PF01479">
    <property type="entry name" value="S4"/>
    <property type="match status" value="1"/>
</dbReference>
<dbReference type="PROSITE" id="PS50889">
    <property type="entry name" value="S4"/>
    <property type="match status" value="1"/>
</dbReference>
<dbReference type="GO" id="GO:0003723">
    <property type="term" value="F:RNA binding"/>
    <property type="evidence" value="ECO:0007669"/>
    <property type="project" value="UniProtKB-KW"/>
</dbReference>
<dbReference type="PROSITE" id="PS01149">
    <property type="entry name" value="PSI_RSU"/>
    <property type="match status" value="1"/>
</dbReference>
<evidence type="ECO:0000256" key="5">
    <source>
        <dbReference type="SAM" id="MobiDB-lite"/>
    </source>
</evidence>
<feature type="compositionally biased region" description="Basic residues" evidence="5">
    <location>
        <begin position="1"/>
        <end position="26"/>
    </location>
</feature>
<dbReference type="EC" id="5.4.99.-" evidence="4"/>
<evidence type="ECO:0000313" key="8">
    <source>
        <dbReference type="Proteomes" id="UP001230496"/>
    </source>
</evidence>
<evidence type="ECO:0000256" key="2">
    <source>
        <dbReference type="ARBA" id="ARBA00023235"/>
    </source>
</evidence>
<dbReference type="Proteomes" id="UP001230496">
    <property type="component" value="Chromosome"/>
</dbReference>
<protein>
    <recommendedName>
        <fullName evidence="4">Pseudouridine synthase</fullName>
        <ecNumber evidence="4">5.4.99.-</ecNumber>
    </recommendedName>
</protein>
<comment type="similarity">
    <text evidence="1 4">Belongs to the pseudouridine synthase RsuA family.</text>
</comment>
<dbReference type="EMBL" id="CP129971">
    <property type="protein sequence ID" value="WMN12520.1"/>
    <property type="molecule type" value="Genomic_DNA"/>
</dbReference>
<dbReference type="InterPro" id="IPR020094">
    <property type="entry name" value="TruA/RsuA/RluB/E/F_N"/>
</dbReference>
<feature type="domain" description="RNA-binding S4" evidence="6">
    <location>
        <begin position="54"/>
        <end position="113"/>
    </location>
</feature>
<dbReference type="FunFam" id="3.10.290.10:FF:000003">
    <property type="entry name" value="Pseudouridine synthase"/>
    <property type="match status" value="1"/>
</dbReference>
<feature type="compositionally biased region" description="Basic and acidic residues" evidence="5">
    <location>
        <begin position="28"/>
        <end position="39"/>
    </location>
</feature>
<dbReference type="InterPro" id="IPR018496">
    <property type="entry name" value="PsdUridine_synth_RsuA/RluB_CS"/>
</dbReference>
<dbReference type="KEGG" id="msaa:QYS49_33850"/>
<dbReference type="InterPro" id="IPR050343">
    <property type="entry name" value="RsuA_PseudoU_synthase"/>
</dbReference>
<keyword evidence="2 4" id="KW-0413">Isomerase</keyword>
<evidence type="ECO:0000256" key="3">
    <source>
        <dbReference type="PROSITE-ProRule" id="PRU00182"/>
    </source>
</evidence>
<dbReference type="GO" id="GO:0000455">
    <property type="term" value="P:enzyme-directed rRNA pseudouridine synthesis"/>
    <property type="evidence" value="ECO:0007669"/>
    <property type="project" value="UniProtKB-ARBA"/>
</dbReference>